<sequence length="48" mass="5762">MMYKVSRIERVIDGQSYFEHCSLMVSDLEKLRRSIQSDEVNFVYETID</sequence>
<reference evidence="1" key="1">
    <citation type="journal article" date="2021" name="Proc. Natl. Acad. Sci. U.S.A.">
        <title>A Catalog of Tens of Thousands of Viruses from Human Metagenomes Reveals Hidden Associations with Chronic Diseases.</title>
        <authorList>
            <person name="Tisza M.J."/>
            <person name="Buck C.B."/>
        </authorList>
    </citation>
    <scope>NUCLEOTIDE SEQUENCE</scope>
    <source>
        <strain evidence="1">CtmHK36</strain>
    </source>
</reference>
<organism evidence="1">
    <name type="scientific">Siphoviridae sp. ctmHK36</name>
    <dbReference type="NCBI Taxonomy" id="2827931"/>
    <lineage>
        <taxon>Viruses</taxon>
        <taxon>Duplodnaviria</taxon>
        <taxon>Heunggongvirae</taxon>
        <taxon>Uroviricota</taxon>
        <taxon>Caudoviricetes</taxon>
    </lineage>
</organism>
<name>A0A8S5TAY5_9CAUD</name>
<evidence type="ECO:0000313" key="1">
    <source>
        <dbReference type="EMBL" id="DAF60433.1"/>
    </source>
</evidence>
<proteinExistence type="predicted"/>
<accession>A0A8S5TAY5</accession>
<protein>
    <submittedName>
        <fullName evidence="1">Uncharacterized protein</fullName>
    </submittedName>
</protein>
<dbReference type="EMBL" id="BK032788">
    <property type="protein sequence ID" value="DAF60433.1"/>
    <property type="molecule type" value="Genomic_DNA"/>
</dbReference>